<proteinExistence type="inferred from homology"/>
<evidence type="ECO:0000256" key="5">
    <source>
        <dbReference type="SAM" id="SignalP"/>
    </source>
</evidence>
<dbReference type="InterPro" id="IPR009009">
    <property type="entry name" value="RlpA-like_DPBB"/>
</dbReference>
<feature type="compositionally biased region" description="Polar residues" evidence="4">
    <location>
        <begin position="240"/>
        <end position="250"/>
    </location>
</feature>
<evidence type="ECO:0000259" key="6">
    <source>
        <dbReference type="PROSITE" id="PS50842"/>
    </source>
</evidence>
<dbReference type="Proteomes" id="UP000324705">
    <property type="component" value="Chromosome 6A"/>
</dbReference>
<dbReference type="SUPFAM" id="SSF49590">
    <property type="entry name" value="PHL pollen allergen"/>
    <property type="match status" value="1"/>
</dbReference>
<accession>A0A9R0Y4E3</accession>
<dbReference type="InterPro" id="IPR036908">
    <property type="entry name" value="RlpA-like_sf"/>
</dbReference>
<keyword evidence="8" id="KW-1185">Reference proteome</keyword>
<protein>
    <recommendedName>
        <fullName evidence="6">Expansin-like EG45 domain-containing protein</fullName>
    </recommendedName>
</protein>
<dbReference type="OMA" id="CSWPGMD"/>
<reference evidence="7 8" key="1">
    <citation type="submission" date="2017-09" db="EMBL/GenBank/DDBJ databases">
        <authorList>
            <consortium name="International Durum Wheat Genome Sequencing Consortium (IDWGSC)"/>
            <person name="Milanesi L."/>
        </authorList>
    </citation>
    <scope>NUCLEOTIDE SEQUENCE [LARGE SCALE GENOMIC DNA]</scope>
    <source>
        <strain evidence="8">cv. Svevo</strain>
    </source>
</reference>
<evidence type="ECO:0000313" key="7">
    <source>
        <dbReference type="EMBL" id="VAI47827.1"/>
    </source>
</evidence>
<dbReference type="AlphaFoldDB" id="A0A9R0Y4E3"/>
<dbReference type="InterPro" id="IPR036749">
    <property type="entry name" value="Expansin_CBD_sf"/>
</dbReference>
<feature type="chain" id="PRO_5040493340" description="Expansin-like EG45 domain-containing protein" evidence="5">
    <location>
        <begin position="28"/>
        <end position="288"/>
    </location>
</feature>
<dbReference type="EMBL" id="LT934121">
    <property type="protein sequence ID" value="VAI47827.1"/>
    <property type="molecule type" value="Genomic_DNA"/>
</dbReference>
<evidence type="ECO:0000313" key="8">
    <source>
        <dbReference type="Proteomes" id="UP000324705"/>
    </source>
</evidence>
<comment type="subcellular location">
    <subcellularLocation>
        <location evidence="1">Secreted</location>
    </subcellularLocation>
</comment>
<name>A0A9R0Y4E3_TRITD</name>
<dbReference type="PRINTS" id="PR00829">
    <property type="entry name" value="LOLP1ALLERGN"/>
</dbReference>
<dbReference type="SUPFAM" id="SSF50685">
    <property type="entry name" value="Barwin-like endoglucanases"/>
    <property type="match status" value="1"/>
</dbReference>
<gene>
    <name evidence="7" type="ORF">TRITD_6Av1G158660</name>
</gene>
<dbReference type="SMART" id="SM00837">
    <property type="entry name" value="DPBB_1"/>
    <property type="match status" value="1"/>
</dbReference>
<dbReference type="Gramene" id="TRITD6Av1G158660.1">
    <property type="protein sequence ID" value="TRITD6Av1G158660.1"/>
    <property type="gene ID" value="TRITD6Av1G158660"/>
</dbReference>
<sequence>MAFSVAKISASFTVFMALAFLLSPCASVELHRKLSGWSNGGATWYGGPNGAGSDGGACGYQDAVDQPPFSSMIAAGSPSIYQDGKGCGSCYQVKCTGHGSCSSSPVTVVLTDFCPDGTCQEEPVHFDLSGTAFGGMAKPGQADQLRAAGRLQIQYTRVPCSWPGMDIAFKVDAGSNSYYLAMLIEYEDGDGDLSSGKQSEGRKKLTEGREKLTGQATPSSILGWEVGAAARRRRGWQHSGGASSPGENYVSTGAKGMAGGKGSMLVEGGSREGGAVRLRGSADGRGQW</sequence>
<evidence type="ECO:0000256" key="3">
    <source>
        <dbReference type="ARBA" id="ARBA00022525"/>
    </source>
</evidence>
<keyword evidence="5" id="KW-0732">Signal</keyword>
<dbReference type="Gene3D" id="2.60.40.760">
    <property type="entry name" value="Expansin, cellulose-binding-like domain"/>
    <property type="match status" value="1"/>
</dbReference>
<feature type="region of interest" description="Disordered" evidence="4">
    <location>
        <begin position="191"/>
        <end position="214"/>
    </location>
</feature>
<dbReference type="Pfam" id="PF03330">
    <property type="entry name" value="DPBB_1"/>
    <property type="match status" value="1"/>
</dbReference>
<feature type="region of interest" description="Disordered" evidence="4">
    <location>
        <begin position="233"/>
        <end position="288"/>
    </location>
</feature>
<dbReference type="PANTHER" id="PTHR31692:SF56">
    <property type="entry name" value="EXPANSIN-B2-RELATED"/>
    <property type="match status" value="1"/>
</dbReference>
<dbReference type="GO" id="GO:0005576">
    <property type="term" value="C:extracellular region"/>
    <property type="evidence" value="ECO:0007669"/>
    <property type="project" value="UniProtKB-SubCell"/>
</dbReference>
<evidence type="ECO:0000256" key="4">
    <source>
        <dbReference type="SAM" id="MobiDB-lite"/>
    </source>
</evidence>
<dbReference type="InterPro" id="IPR007118">
    <property type="entry name" value="Expan_Lol_pI"/>
</dbReference>
<dbReference type="PROSITE" id="PS50842">
    <property type="entry name" value="EXPANSIN_EG45"/>
    <property type="match status" value="1"/>
</dbReference>
<dbReference type="Gene3D" id="2.40.40.10">
    <property type="entry name" value="RlpA-like domain"/>
    <property type="match status" value="1"/>
</dbReference>
<feature type="compositionally biased region" description="Basic and acidic residues" evidence="4">
    <location>
        <begin position="199"/>
        <end position="212"/>
    </location>
</feature>
<feature type="signal peptide" evidence="5">
    <location>
        <begin position="1"/>
        <end position="27"/>
    </location>
</feature>
<keyword evidence="3" id="KW-0964">Secreted</keyword>
<dbReference type="PRINTS" id="PR01225">
    <property type="entry name" value="EXPANSNFAMLY"/>
</dbReference>
<dbReference type="InterPro" id="IPR007112">
    <property type="entry name" value="Expansin/allergen_DPBB_dom"/>
</dbReference>
<dbReference type="PANTHER" id="PTHR31692">
    <property type="entry name" value="EXPANSIN-B3"/>
    <property type="match status" value="1"/>
</dbReference>
<evidence type="ECO:0000256" key="2">
    <source>
        <dbReference type="ARBA" id="ARBA00005650"/>
    </source>
</evidence>
<dbReference type="CDD" id="cd22275">
    <property type="entry name" value="DPBB_EXPB_N"/>
    <property type="match status" value="1"/>
</dbReference>
<evidence type="ECO:0000256" key="1">
    <source>
        <dbReference type="ARBA" id="ARBA00004613"/>
    </source>
</evidence>
<feature type="domain" description="Expansin-like EG45" evidence="6">
    <location>
        <begin position="55"/>
        <end position="165"/>
    </location>
</feature>
<organism evidence="7 8">
    <name type="scientific">Triticum turgidum subsp. durum</name>
    <name type="common">Durum wheat</name>
    <name type="synonym">Triticum durum</name>
    <dbReference type="NCBI Taxonomy" id="4567"/>
    <lineage>
        <taxon>Eukaryota</taxon>
        <taxon>Viridiplantae</taxon>
        <taxon>Streptophyta</taxon>
        <taxon>Embryophyta</taxon>
        <taxon>Tracheophyta</taxon>
        <taxon>Spermatophyta</taxon>
        <taxon>Magnoliopsida</taxon>
        <taxon>Liliopsida</taxon>
        <taxon>Poales</taxon>
        <taxon>Poaceae</taxon>
        <taxon>BOP clade</taxon>
        <taxon>Pooideae</taxon>
        <taxon>Triticodae</taxon>
        <taxon>Triticeae</taxon>
        <taxon>Triticinae</taxon>
        <taxon>Triticum</taxon>
    </lineage>
</organism>
<comment type="similarity">
    <text evidence="2">Belongs to the expansin family. Expansin B subfamily.</text>
</comment>
<dbReference type="InterPro" id="IPR005795">
    <property type="entry name" value="LolPI"/>
</dbReference>